<dbReference type="Gene3D" id="2.60.120.200">
    <property type="match status" value="1"/>
</dbReference>
<dbReference type="InterPro" id="IPR013320">
    <property type="entry name" value="ConA-like_dom_sf"/>
</dbReference>
<feature type="chain" id="PRO_5043350193" evidence="1">
    <location>
        <begin position="27"/>
        <end position="542"/>
    </location>
</feature>
<dbReference type="AlphaFoldDB" id="A0AAV7KLB3"/>
<reference evidence="2 3" key="1">
    <citation type="journal article" date="2023" name="BMC Biol.">
        <title>The compact genome of the sponge Oopsacas minuta (Hexactinellida) is lacking key metazoan core genes.</title>
        <authorList>
            <person name="Santini S."/>
            <person name="Schenkelaars Q."/>
            <person name="Jourda C."/>
            <person name="Duchesne M."/>
            <person name="Belahbib H."/>
            <person name="Rocher C."/>
            <person name="Selva M."/>
            <person name="Riesgo A."/>
            <person name="Vervoort M."/>
            <person name="Leys S.P."/>
            <person name="Kodjabachian L."/>
            <person name="Le Bivic A."/>
            <person name="Borchiellini C."/>
            <person name="Claverie J.M."/>
            <person name="Renard E."/>
        </authorList>
    </citation>
    <scope>NUCLEOTIDE SEQUENCE [LARGE SCALE GENOMIC DNA]</scope>
    <source>
        <strain evidence="2">SPO-2</strain>
    </source>
</reference>
<sequence length="542" mass="61065">MGVILHITIVHPIVILYLSFTHPGAADEYTILSQLGTDLELKKLSLSTQETLVNSTITDIIEAKDLLPQIAFFNAQTAELRDIIVNQSVDGRENTFQISTKLNNLAWTTNNIQTRNSNIRSRLEKVYSRLSRVHNELQLPKAPLRLDGSMMVSLQPPPTEQLENATYSTDFSFYFEPVRTGLSESTFVFFYAGPAILDTSENVSILDTEDYIAIVSANSVMGYRARIGGTEFSKSLGSGETIRSNSKYTVRIKRVGSAFRFELKTPTTTYTTATTLSEESLHHFAFKPTPNTAYYIGGHPDDVLIATSLQSLDKFRGCVYLALTLRWNLYSLWDIRHHTNLLTDQTGLDCIRHSDTQADFDVDGLSFYGYGHAYIRNTLNSPIIKFTVTPQEHDGLILTSFGKNRANKKFIYCFYIRDRKFKLDIAYDGASRVTYTLDLVIKVSTRYDVELELFRPAVDETDSDVLSSWTTDYYRNFTGCITNVIILRTTISAILLDPSFNFNSGGTTGVTLGCPNFPIPEYSITKTDTTGYLDFNLLVYEV</sequence>
<protein>
    <submittedName>
        <fullName evidence="2">Uncharacterized protein</fullName>
    </submittedName>
</protein>
<keyword evidence="1" id="KW-0732">Signal</keyword>
<evidence type="ECO:0000313" key="3">
    <source>
        <dbReference type="Proteomes" id="UP001165289"/>
    </source>
</evidence>
<keyword evidence="3" id="KW-1185">Reference proteome</keyword>
<gene>
    <name evidence="2" type="ORF">LOD99_10297</name>
</gene>
<evidence type="ECO:0000256" key="1">
    <source>
        <dbReference type="SAM" id="SignalP"/>
    </source>
</evidence>
<dbReference type="SUPFAM" id="SSF49899">
    <property type="entry name" value="Concanavalin A-like lectins/glucanases"/>
    <property type="match status" value="1"/>
</dbReference>
<comment type="caution">
    <text evidence="2">The sequence shown here is derived from an EMBL/GenBank/DDBJ whole genome shotgun (WGS) entry which is preliminary data.</text>
</comment>
<dbReference type="EMBL" id="JAKMXF010000027">
    <property type="protein sequence ID" value="KAI6660716.1"/>
    <property type="molecule type" value="Genomic_DNA"/>
</dbReference>
<dbReference type="Proteomes" id="UP001165289">
    <property type="component" value="Unassembled WGS sequence"/>
</dbReference>
<accession>A0AAV7KLB3</accession>
<feature type="signal peptide" evidence="1">
    <location>
        <begin position="1"/>
        <end position="26"/>
    </location>
</feature>
<organism evidence="2 3">
    <name type="scientific">Oopsacas minuta</name>
    <dbReference type="NCBI Taxonomy" id="111878"/>
    <lineage>
        <taxon>Eukaryota</taxon>
        <taxon>Metazoa</taxon>
        <taxon>Porifera</taxon>
        <taxon>Hexactinellida</taxon>
        <taxon>Hexasterophora</taxon>
        <taxon>Lyssacinosida</taxon>
        <taxon>Leucopsacidae</taxon>
        <taxon>Oopsacas</taxon>
    </lineage>
</organism>
<evidence type="ECO:0000313" key="2">
    <source>
        <dbReference type="EMBL" id="KAI6660716.1"/>
    </source>
</evidence>
<proteinExistence type="predicted"/>
<name>A0AAV7KLB3_9METZ</name>